<dbReference type="EMBL" id="LGYO01000011">
    <property type="protein sequence ID" value="KNZ42562.1"/>
    <property type="molecule type" value="Genomic_DNA"/>
</dbReference>
<evidence type="ECO:0000256" key="6">
    <source>
        <dbReference type="HAMAP-Rule" id="MF_00074"/>
    </source>
</evidence>
<protein>
    <recommendedName>
        <fullName evidence="6">Ribosomal RNA small subunit methyltransferase G</fullName>
        <ecNumber evidence="6">2.1.1.-</ecNumber>
    </recommendedName>
    <alternativeName>
        <fullName evidence="6">16S rRNA 7-methylguanosine methyltransferase</fullName>
        <shortName evidence="6">16S rRNA m7G methyltransferase</shortName>
    </alternativeName>
</protein>
<organism evidence="7 8">
    <name type="scientific">Acetobacterium bakii</name>
    <dbReference type="NCBI Taxonomy" id="52689"/>
    <lineage>
        <taxon>Bacteria</taxon>
        <taxon>Bacillati</taxon>
        <taxon>Bacillota</taxon>
        <taxon>Clostridia</taxon>
        <taxon>Eubacteriales</taxon>
        <taxon>Eubacteriaceae</taxon>
        <taxon>Acetobacterium</taxon>
    </lineage>
</organism>
<keyword evidence="1 6" id="KW-0963">Cytoplasm</keyword>
<accession>A0A0L6U2I8</accession>
<keyword evidence="8" id="KW-1185">Reference proteome</keyword>
<dbReference type="Pfam" id="PF02527">
    <property type="entry name" value="GidB"/>
    <property type="match status" value="1"/>
</dbReference>
<feature type="binding site" evidence="6">
    <location>
        <position position="83"/>
    </location>
    <ligand>
        <name>S-adenosyl-L-methionine</name>
        <dbReference type="ChEBI" id="CHEBI:59789"/>
    </ligand>
</feature>
<proteinExistence type="inferred from homology"/>
<gene>
    <name evidence="6" type="primary">rsmG</name>
    <name evidence="7" type="ORF">AKG39_05245</name>
</gene>
<feature type="binding site" evidence="6">
    <location>
        <position position="148"/>
    </location>
    <ligand>
        <name>S-adenosyl-L-methionine</name>
        <dbReference type="ChEBI" id="CHEBI:59789"/>
    </ligand>
</feature>
<evidence type="ECO:0000313" key="7">
    <source>
        <dbReference type="EMBL" id="KNZ42562.1"/>
    </source>
</evidence>
<keyword evidence="2 6" id="KW-0698">rRNA processing</keyword>
<dbReference type="GO" id="GO:0070043">
    <property type="term" value="F:rRNA (guanine-N7-)-methyltransferase activity"/>
    <property type="evidence" value="ECO:0007669"/>
    <property type="project" value="UniProtKB-UniRule"/>
</dbReference>
<dbReference type="AlphaFoldDB" id="A0A0L6U2I8"/>
<dbReference type="CDD" id="cd02440">
    <property type="entry name" value="AdoMet_MTases"/>
    <property type="match status" value="1"/>
</dbReference>
<evidence type="ECO:0000256" key="1">
    <source>
        <dbReference type="ARBA" id="ARBA00022490"/>
    </source>
</evidence>
<dbReference type="FunFam" id="3.40.50.150:FF:000041">
    <property type="entry name" value="Ribosomal RNA small subunit methyltransferase G"/>
    <property type="match status" value="1"/>
</dbReference>
<name>A0A0L6U2I8_9FIRM</name>
<dbReference type="HAMAP" id="MF_00074">
    <property type="entry name" value="16SrRNA_methyltr_G"/>
    <property type="match status" value="1"/>
</dbReference>
<feature type="binding site" evidence="6">
    <location>
        <position position="78"/>
    </location>
    <ligand>
        <name>S-adenosyl-L-methionine</name>
        <dbReference type="ChEBI" id="CHEBI:59789"/>
    </ligand>
</feature>
<dbReference type="RefSeq" id="WP_050739317.1">
    <property type="nucleotide sequence ID" value="NZ_LGYO01000011.1"/>
</dbReference>
<dbReference type="Proteomes" id="UP000036873">
    <property type="component" value="Unassembled WGS sequence"/>
</dbReference>
<comment type="subcellular location">
    <subcellularLocation>
        <location evidence="6">Cytoplasm</location>
    </subcellularLocation>
</comment>
<dbReference type="InterPro" id="IPR003682">
    <property type="entry name" value="rRNA_ssu_MeTfrase_G"/>
</dbReference>
<comment type="function">
    <text evidence="6">Specifically methylates the N7 position of a guanine in 16S rRNA.</text>
</comment>
<dbReference type="SUPFAM" id="SSF53335">
    <property type="entry name" value="S-adenosyl-L-methionine-dependent methyltransferases"/>
    <property type="match status" value="1"/>
</dbReference>
<sequence length="239" mass="26825">MIEKVAKLIKAGADIQIEINEAQGEKLIKYMEEILEINKQINLTRITEEDEFIKLHLLDSLTLLKYIDNPCASILDVGTGGGFPGIPLAIMLADAHITLMDSTKKKLRVVENIAKNLEIDNIEMLHGRAEEFGQMRGHRACYDVVTSRAVANLTLLSEYCLPLVKVGGIFLPMKGREYENELAEAEKPIQILGGEIKTVEECLLQSDWVHVIIVIEKSRKTPGFYPRINGRIKKEGFPV</sequence>
<dbReference type="PIRSF" id="PIRSF003078">
    <property type="entry name" value="GidB"/>
    <property type="match status" value="1"/>
</dbReference>
<dbReference type="Gene3D" id="3.40.50.150">
    <property type="entry name" value="Vaccinia Virus protein VP39"/>
    <property type="match status" value="1"/>
</dbReference>
<dbReference type="PANTHER" id="PTHR31760">
    <property type="entry name" value="S-ADENOSYL-L-METHIONINE-DEPENDENT METHYLTRANSFERASES SUPERFAMILY PROTEIN"/>
    <property type="match status" value="1"/>
</dbReference>
<comment type="similarity">
    <text evidence="6">Belongs to the methyltransferase superfamily. RNA methyltransferase RsmG family.</text>
</comment>
<dbReference type="InterPro" id="IPR029063">
    <property type="entry name" value="SAM-dependent_MTases_sf"/>
</dbReference>
<evidence type="ECO:0000256" key="3">
    <source>
        <dbReference type="ARBA" id="ARBA00022603"/>
    </source>
</evidence>
<evidence type="ECO:0000313" key="8">
    <source>
        <dbReference type="Proteomes" id="UP000036873"/>
    </source>
</evidence>
<dbReference type="PANTHER" id="PTHR31760:SF0">
    <property type="entry name" value="S-ADENOSYL-L-METHIONINE-DEPENDENT METHYLTRANSFERASES SUPERFAMILY PROTEIN"/>
    <property type="match status" value="1"/>
</dbReference>
<keyword evidence="3 6" id="KW-0489">Methyltransferase</keyword>
<dbReference type="PATRIC" id="fig|52689.4.peg.129"/>
<evidence type="ECO:0000256" key="4">
    <source>
        <dbReference type="ARBA" id="ARBA00022679"/>
    </source>
</evidence>
<dbReference type="EC" id="2.1.1.-" evidence="6"/>
<reference evidence="8" key="1">
    <citation type="submission" date="2015-07" db="EMBL/GenBank/DDBJ databases">
        <title>Draft genome sequence of Acetobacterium bakii DSM 8293, a potential psychrophilic chemical producer through syngas fermentation.</title>
        <authorList>
            <person name="Song Y."/>
            <person name="Hwang S."/>
            <person name="Cho B.-K."/>
        </authorList>
    </citation>
    <scope>NUCLEOTIDE SEQUENCE [LARGE SCALE GENOMIC DNA]</scope>
    <source>
        <strain evidence="8">DSM 8239</strain>
    </source>
</reference>
<comment type="caution">
    <text evidence="7">The sequence shown here is derived from an EMBL/GenBank/DDBJ whole genome shotgun (WGS) entry which is preliminary data.</text>
</comment>
<dbReference type="GO" id="GO:0005829">
    <property type="term" value="C:cytosol"/>
    <property type="evidence" value="ECO:0007669"/>
    <property type="project" value="TreeGrafter"/>
</dbReference>
<feature type="binding site" evidence="6">
    <location>
        <begin position="101"/>
        <end position="103"/>
    </location>
    <ligand>
        <name>S-adenosyl-L-methionine</name>
        <dbReference type="ChEBI" id="CHEBI:59789"/>
    </ligand>
</feature>
<dbReference type="OrthoDB" id="9808773at2"/>
<dbReference type="STRING" id="52689.AKG39_05245"/>
<evidence type="ECO:0000256" key="2">
    <source>
        <dbReference type="ARBA" id="ARBA00022552"/>
    </source>
</evidence>
<dbReference type="NCBIfam" id="TIGR00138">
    <property type="entry name" value="rsmG_gidB"/>
    <property type="match status" value="1"/>
</dbReference>
<keyword evidence="5 6" id="KW-0949">S-adenosyl-L-methionine</keyword>
<keyword evidence="4 6" id="KW-0808">Transferase</keyword>
<evidence type="ECO:0000256" key="5">
    <source>
        <dbReference type="ARBA" id="ARBA00022691"/>
    </source>
</evidence>
<feature type="binding site" evidence="6">
    <location>
        <begin position="129"/>
        <end position="130"/>
    </location>
    <ligand>
        <name>S-adenosyl-L-methionine</name>
        <dbReference type="ChEBI" id="CHEBI:59789"/>
    </ligand>
</feature>